<keyword evidence="1" id="KW-0239">DNA-directed DNA polymerase</keyword>
<dbReference type="InterPro" id="IPR029703">
    <property type="entry name" value="POL2"/>
</dbReference>
<comment type="cofactor">
    <cofactor evidence="1">
        <name>[4Fe-4S] cluster</name>
        <dbReference type="ChEBI" id="CHEBI:49883"/>
    </cofactor>
</comment>
<dbReference type="SUPFAM" id="SSF56672">
    <property type="entry name" value="DNA/RNA polymerases"/>
    <property type="match status" value="1"/>
</dbReference>
<dbReference type="GO" id="GO:0008310">
    <property type="term" value="F:single-stranded DNA 3'-5' DNA exonuclease activity"/>
    <property type="evidence" value="ECO:0007669"/>
    <property type="project" value="TreeGrafter"/>
</dbReference>
<keyword evidence="1" id="KW-0548">Nucleotidyltransferase</keyword>
<dbReference type="GO" id="GO:0006287">
    <property type="term" value="P:base-excision repair, gap-filling"/>
    <property type="evidence" value="ECO:0007669"/>
    <property type="project" value="TreeGrafter"/>
</dbReference>
<dbReference type="GO" id="GO:0008622">
    <property type="term" value="C:epsilon DNA polymerase complex"/>
    <property type="evidence" value="ECO:0007669"/>
    <property type="project" value="InterPro"/>
</dbReference>
<dbReference type="InterPro" id="IPR043502">
    <property type="entry name" value="DNA/RNA_pol_sf"/>
</dbReference>
<dbReference type="GO" id="GO:0006272">
    <property type="term" value="P:leading strand elongation"/>
    <property type="evidence" value="ECO:0007669"/>
    <property type="project" value="TreeGrafter"/>
</dbReference>
<evidence type="ECO:0000313" key="2">
    <source>
        <dbReference type="EMBL" id="GEU42906.1"/>
    </source>
</evidence>
<dbReference type="GO" id="GO:0051539">
    <property type="term" value="F:4 iron, 4 sulfur cluster binding"/>
    <property type="evidence" value="ECO:0007669"/>
    <property type="project" value="UniProtKB-KW"/>
</dbReference>
<keyword evidence="1" id="KW-0863">Zinc-finger</keyword>
<dbReference type="GO" id="GO:0000278">
    <property type="term" value="P:mitotic cell cycle"/>
    <property type="evidence" value="ECO:0007669"/>
    <property type="project" value="TreeGrafter"/>
</dbReference>
<comment type="caution">
    <text evidence="2">The sequence shown here is derived from an EMBL/GenBank/DDBJ whole genome shotgun (WGS) entry which is preliminary data.</text>
</comment>
<keyword evidence="1" id="KW-0539">Nucleus</keyword>
<dbReference type="GO" id="GO:0006297">
    <property type="term" value="P:nucleotide-excision repair, DNA gap filling"/>
    <property type="evidence" value="ECO:0007669"/>
    <property type="project" value="TreeGrafter"/>
</dbReference>
<comment type="function">
    <text evidence="1">DNA polymerase II participates in chromosomal DNA replication.</text>
</comment>
<comment type="similarity">
    <text evidence="1">Belongs to the DNA polymerase type-B family.</text>
</comment>
<keyword evidence="1" id="KW-0479">Metal-binding</keyword>
<evidence type="ECO:0000256" key="1">
    <source>
        <dbReference type="RuleBase" id="RU365029"/>
    </source>
</evidence>
<keyword evidence="1" id="KW-0238">DNA-binding</keyword>
<keyword evidence="1" id="KW-0808">Transferase</keyword>
<organism evidence="2">
    <name type="scientific">Tanacetum cinerariifolium</name>
    <name type="common">Dalmatian daisy</name>
    <name type="synonym">Chrysanthemum cinerariifolium</name>
    <dbReference type="NCBI Taxonomy" id="118510"/>
    <lineage>
        <taxon>Eukaryota</taxon>
        <taxon>Viridiplantae</taxon>
        <taxon>Streptophyta</taxon>
        <taxon>Embryophyta</taxon>
        <taxon>Tracheophyta</taxon>
        <taxon>Spermatophyta</taxon>
        <taxon>Magnoliopsida</taxon>
        <taxon>eudicotyledons</taxon>
        <taxon>Gunneridae</taxon>
        <taxon>Pentapetalae</taxon>
        <taxon>asterids</taxon>
        <taxon>campanulids</taxon>
        <taxon>Asterales</taxon>
        <taxon>Asteraceae</taxon>
        <taxon>Asteroideae</taxon>
        <taxon>Anthemideae</taxon>
        <taxon>Anthemidinae</taxon>
        <taxon>Tanacetum</taxon>
    </lineage>
</organism>
<gene>
    <name evidence="2" type="ORF">Tci_014884</name>
</gene>
<name>A0A6L2K0P3_TANCI</name>
<dbReference type="EMBL" id="BKCJ010001632">
    <property type="protein sequence ID" value="GEU42906.1"/>
    <property type="molecule type" value="Genomic_DNA"/>
</dbReference>
<proteinExistence type="inferred from homology"/>
<dbReference type="GO" id="GO:0008270">
    <property type="term" value="F:zinc ion binding"/>
    <property type="evidence" value="ECO:0007669"/>
    <property type="project" value="UniProtKB-KW"/>
</dbReference>
<sequence length="205" mass="23524">MAELVARHGVKQTFMISVTSYVLRVYLNPMEVKEQDLHFEFGSLVSSVSGAYDYNYQAEHEKFYNGHLLGSETYIGGHVECLETGVFRSDLPTCFKLDSSAFDGLIEILDCDLLYAIRVEGKMDVESVSNYDEVKNAIMEKLIMLRDEPTREECSLIYHLDVAAMYPNIILTNRLQDLNYCCKTLWVNHNESLCYFGSKDMRAHL</sequence>
<reference evidence="2" key="1">
    <citation type="journal article" date="2019" name="Sci. Rep.">
        <title>Draft genome of Tanacetum cinerariifolium, the natural source of mosquito coil.</title>
        <authorList>
            <person name="Yamashiro T."/>
            <person name="Shiraishi A."/>
            <person name="Satake H."/>
            <person name="Nakayama K."/>
        </authorList>
    </citation>
    <scope>NUCLEOTIDE SEQUENCE</scope>
</reference>
<dbReference type="GO" id="GO:0045004">
    <property type="term" value="P:DNA replication proofreading"/>
    <property type="evidence" value="ECO:0007669"/>
    <property type="project" value="TreeGrafter"/>
</dbReference>
<dbReference type="EC" id="2.7.7.7" evidence="1"/>
<keyword evidence="1" id="KW-0862">Zinc</keyword>
<dbReference type="GO" id="GO:0003677">
    <property type="term" value="F:DNA binding"/>
    <property type="evidence" value="ECO:0007669"/>
    <property type="project" value="UniProtKB-KW"/>
</dbReference>
<keyword evidence="1" id="KW-0408">Iron</keyword>
<keyword evidence="1" id="KW-0004">4Fe-4S</keyword>
<accession>A0A6L2K0P3</accession>
<keyword evidence="1" id="KW-0235">DNA replication</keyword>
<dbReference type="PANTHER" id="PTHR10670">
    <property type="entry name" value="DNA POLYMERASE EPSILON CATALYTIC SUBUNIT A"/>
    <property type="match status" value="1"/>
</dbReference>
<comment type="catalytic activity">
    <reaction evidence="1">
        <text>DNA(n) + a 2'-deoxyribonucleoside 5'-triphosphate = DNA(n+1) + diphosphate</text>
        <dbReference type="Rhea" id="RHEA:22508"/>
        <dbReference type="Rhea" id="RHEA-COMP:17339"/>
        <dbReference type="Rhea" id="RHEA-COMP:17340"/>
        <dbReference type="ChEBI" id="CHEBI:33019"/>
        <dbReference type="ChEBI" id="CHEBI:61560"/>
        <dbReference type="ChEBI" id="CHEBI:173112"/>
        <dbReference type="EC" id="2.7.7.7"/>
    </reaction>
</comment>
<protein>
    <recommendedName>
        <fullName evidence="1">DNA polymerase epsilon catalytic subunit</fullName>
        <ecNumber evidence="1">2.7.7.7</ecNumber>
    </recommendedName>
</protein>
<dbReference type="PANTHER" id="PTHR10670:SF0">
    <property type="entry name" value="DNA POLYMERASE EPSILON CATALYTIC SUBUNIT A"/>
    <property type="match status" value="1"/>
</dbReference>
<keyword evidence="1" id="KW-0411">Iron-sulfur</keyword>
<dbReference type="GO" id="GO:0003887">
    <property type="term" value="F:DNA-directed DNA polymerase activity"/>
    <property type="evidence" value="ECO:0007669"/>
    <property type="project" value="UniProtKB-KW"/>
</dbReference>
<dbReference type="AlphaFoldDB" id="A0A6L2K0P3"/>
<comment type="subcellular location">
    <subcellularLocation>
        <location evidence="1">Nucleus</location>
    </subcellularLocation>
</comment>